<protein>
    <submittedName>
        <fullName evidence="1">Uncharacterized protein</fullName>
    </submittedName>
</protein>
<proteinExistence type="predicted"/>
<sequence>MVVVFITLSPEIKVNNFINKRINQDLPITGWNIRLSARHSTATLA</sequence>
<dbReference type="KEGG" id="ypi:YpsIP31758_3342"/>
<dbReference type="AlphaFoldDB" id="A0A0U1QZB0"/>
<dbReference type="EMBL" id="CP000720">
    <property type="protein sequence ID" value="ABS48120.1"/>
    <property type="molecule type" value="Genomic_DNA"/>
</dbReference>
<name>A0A0U1QZB0_YERP3</name>
<evidence type="ECO:0000313" key="2">
    <source>
        <dbReference type="Proteomes" id="UP000002412"/>
    </source>
</evidence>
<evidence type="ECO:0000313" key="1">
    <source>
        <dbReference type="EMBL" id="ABS48120.1"/>
    </source>
</evidence>
<gene>
    <name evidence="1" type="ordered locus">YpsIP31758_3342</name>
</gene>
<dbReference type="Proteomes" id="UP000002412">
    <property type="component" value="Chromosome"/>
</dbReference>
<reference evidence="1 2" key="1">
    <citation type="journal article" date="2007" name="PLoS Genet.">
        <title>The complete genome sequence of Yersinia pseudotuberculosis IP31758, the causative agent of Far East scarlet-like fever.</title>
        <authorList>
            <person name="Eppinger M."/>
            <person name="Rosovitz M.J."/>
            <person name="Fricke W.F."/>
            <person name="Rasko D.A."/>
            <person name="Kokorina G."/>
            <person name="Fayolle C."/>
            <person name="Lindler L.E."/>
            <person name="Carniel E."/>
            <person name="Ravel J."/>
        </authorList>
    </citation>
    <scope>NUCLEOTIDE SEQUENCE [LARGE SCALE GENOMIC DNA]</scope>
    <source>
        <strain evidence="1 2">IP 31758</strain>
    </source>
</reference>
<organism evidence="1 2">
    <name type="scientific">Yersinia pseudotuberculosis serotype O:1b (strain IP 31758)</name>
    <dbReference type="NCBI Taxonomy" id="349747"/>
    <lineage>
        <taxon>Bacteria</taxon>
        <taxon>Pseudomonadati</taxon>
        <taxon>Pseudomonadota</taxon>
        <taxon>Gammaproteobacteria</taxon>
        <taxon>Enterobacterales</taxon>
        <taxon>Yersiniaceae</taxon>
        <taxon>Yersinia</taxon>
    </lineage>
</organism>
<dbReference type="HOGENOM" id="CLU_3207245_0_0_6"/>
<accession>A0A0U1QZB0</accession>